<comment type="subcellular location">
    <subcellularLocation>
        <location evidence="1">Cell envelope</location>
    </subcellularLocation>
</comment>
<keyword evidence="5" id="KW-0175">Coiled coil</keyword>
<dbReference type="Proteomes" id="UP000293874">
    <property type="component" value="Unassembled WGS sequence"/>
</dbReference>
<protein>
    <submittedName>
        <fullName evidence="8">Peroxiredoxin</fullName>
    </submittedName>
</protein>
<dbReference type="EMBL" id="SGXA01000001">
    <property type="protein sequence ID" value="RZS74328.1"/>
    <property type="molecule type" value="Genomic_DNA"/>
</dbReference>
<evidence type="ECO:0000259" key="7">
    <source>
        <dbReference type="PROSITE" id="PS51352"/>
    </source>
</evidence>
<dbReference type="GO" id="GO:0016491">
    <property type="term" value="F:oxidoreductase activity"/>
    <property type="evidence" value="ECO:0007669"/>
    <property type="project" value="InterPro"/>
</dbReference>
<name>A0A4Q7N2U6_9BACT</name>
<dbReference type="InterPro" id="IPR017937">
    <property type="entry name" value="Thioredoxin_CS"/>
</dbReference>
<keyword evidence="6" id="KW-0732">Signal</keyword>
<evidence type="ECO:0000256" key="1">
    <source>
        <dbReference type="ARBA" id="ARBA00004196"/>
    </source>
</evidence>
<feature type="domain" description="Thioredoxin" evidence="7">
    <location>
        <begin position="229"/>
        <end position="369"/>
    </location>
</feature>
<evidence type="ECO:0000256" key="3">
    <source>
        <dbReference type="ARBA" id="ARBA00023157"/>
    </source>
</evidence>
<keyword evidence="3" id="KW-1015">Disulfide bond</keyword>
<evidence type="ECO:0000313" key="9">
    <source>
        <dbReference type="Proteomes" id="UP000293874"/>
    </source>
</evidence>
<dbReference type="InterPro" id="IPR036249">
    <property type="entry name" value="Thioredoxin-like_sf"/>
</dbReference>
<keyword evidence="4" id="KW-0676">Redox-active center</keyword>
<feature type="chain" id="PRO_5020538606" evidence="6">
    <location>
        <begin position="24"/>
        <end position="369"/>
    </location>
</feature>
<evidence type="ECO:0000256" key="4">
    <source>
        <dbReference type="ARBA" id="ARBA00023284"/>
    </source>
</evidence>
<feature type="signal peptide" evidence="6">
    <location>
        <begin position="1"/>
        <end position="23"/>
    </location>
</feature>
<dbReference type="RefSeq" id="WP_130538802.1">
    <property type="nucleotide sequence ID" value="NZ_CP042431.1"/>
</dbReference>
<dbReference type="GO" id="GO:0016209">
    <property type="term" value="F:antioxidant activity"/>
    <property type="evidence" value="ECO:0007669"/>
    <property type="project" value="InterPro"/>
</dbReference>
<dbReference type="PROSITE" id="PS51352">
    <property type="entry name" value="THIOREDOXIN_2"/>
    <property type="match status" value="1"/>
</dbReference>
<dbReference type="Pfam" id="PF00578">
    <property type="entry name" value="AhpC-TSA"/>
    <property type="match status" value="1"/>
</dbReference>
<evidence type="ECO:0000256" key="5">
    <source>
        <dbReference type="SAM" id="Coils"/>
    </source>
</evidence>
<dbReference type="OrthoDB" id="750178at2"/>
<evidence type="ECO:0000313" key="8">
    <source>
        <dbReference type="EMBL" id="RZS74328.1"/>
    </source>
</evidence>
<dbReference type="PANTHER" id="PTHR42852">
    <property type="entry name" value="THIOL:DISULFIDE INTERCHANGE PROTEIN DSBE"/>
    <property type="match status" value="1"/>
</dbReference>
<dbReference type="InterPro" id="IPR013766">
    <property type="entry name" value="Thioredoxin_domain"/>
</dbReference>
<dbReference type="Gene3D" id="3.40.30.10">
    <property type="entry name" value="Glutaredoxin"/>
    <property type="match status" value="1"/>
</dbReference>
<dbReference type="AlphaFoldDB" id="A0A4Q7N2U6"/>
<dbReference type="Pfam" id="PF14289">
    <property type="entry name" value="DUF4369"/>
    <property type="match status" value="1"/>
</dbReference>
<gene>
    <name evidence="8" type="ORF">EV199_0172</name>
</gene>
<dbReference type="PROSITE" id="PS00194">
    <property type="entry name" value="THIOREDOXIN_1"/>
    <property type="match status" value="1"/>
</dbReference>
<keyword evidence="2" id="KW-0201">Cytochrome c-type biogenesis</keyword>
<accession>A0A4Q7N2U6</accession>
<dbReference type="InterPro" id="IPR025380">
    <property type="entry name" value="DUF4369"/>
</dbReference>
<proteinExistence type="predicted"/>
<reference evidence="8 9" key="1">
    <citation type="submission" date="2019-02" db="EMBL/GenBank/DDBJ databases">
        <title>Genomic Encyclopedia of Type Strains, Phase IV (KMG-IV): sequencing the most valuable type-strain genomes for metagenomic binning, comparative biology and taxonomic classification.</title>
        <authorList>
            <person name="Goeker M."/>
        </authorList>
    </citation>
    <scope>NUCLEOTIDE SEQUENCE [LARGE SCALE GENOMIC DNA]</scope>
    <source>
        <strain evidence="8 9">DSM 18116</strain>
    </source>
</reference>
<dbReference type="InterPro" id="IPR000866">
    <property type="entry name" value="AhpC/TSA"/>
</dbReference>
<sequence>MKKNILILILALPLSLFSQQVSYKVRGKIDARNAPQGIYLYHGNSLSDRADTARIKKGEFMFEGSVTAPKSVNIIFQYGARQKSLNLYLEPGVITINGADSLEAATVEGGAVNAENEMLKASLKRQDQRKKDLIDVFKSLSEEKRKDSQLKAALDAGLILIKEGKRQAYIDFIRQNPGSFVSLDALKTLGGVIPDHDLVAPLFNSLAPGIQNTESGKEYARRLDAIAATTIGKMAPDFTQNDTLGNPVRLSDLRGKYVLIEFWASWCGPCRVENPVLVSIYNEYHNKNFEILGISMDDEKGKNAWLAAIRKDNLPWINVSDLKAKENIPGRLFDIKAIPQNVLVDTTGKIIGRNVKGEALRKKLNEILQ</sequence>
<dbReference type="CDD" id="cd02966">
    <property type="entry name" value="TlpA_like_family"/>
    <property type="match status" value="1"/>
</dbReference>
<evidence type="ECO:0000256" key="6">
    <source>
        <dbReference type="SAM" id="SignalP"/>
    </source>
</evidence>
<evidence type="ECO:0000256" key="2">
    <source>
        <dbReference type="ARBA" id="ARBA00022748"/>
    </source>
</evidence>
<feature type="coiled-coil region" evidence="5">
    <location>
        <begin position="111"/>
        <end position="143"/>
    </location>
</feature>
<dbReference type="InterPro" id="IPR050553">
    <property type="entry name" value="Thioredoxin_ResA/DsbE_sf"/>
</dbReference>
<keyword evidence="9" id="KW-1185">Reference proteome</keyword>
<dbReference type="GO" id="GO:0017004">
    <property type="term" value="P:cytochrome complex assembly"/>
    <property type="evidence" value="ECO:0007669"/>
    <property type="project" value="UniProtKB-KW"/>
</dbReference>
<dbReference type="GO" id="GO:0030313">
    <property type="term" value="C:cell envelope"/>
    <property type="evidence" value="ECO:0007669"/>
    <property type="project" value="UniProtKB-SubCell"/>
</dbReference>
<dbReference type="PANTHER" id="PTHR42852:SF6">
    <property type="entry name" value="THIOL:DISULFIDE INTERCHANGE PROTEIN DSBE"/>
    <property type="match status" value="1"/>
</dbReference>
<dbReference type="SUPFAM" id="SSF52833">
    <property type="entry name" value="Thioredoxin-like"/>
    <property type="match status" value="1"/>
</dbReference>
<organism evidence="8 9">
    <name type="scientific">Pseudobacter ginsenosidimutans</name>
    <dbReference type="NCBI Taxonomy" id="661488"/>
    <lineage>
        <taxon>Bacteria</taxon>
        <taxon>Pseudomonadati</taxon>
        <taxon>Bacteroidota</taxon>
        <taxon>Chitinophagia</taxon>
        <taxon>Chitinophagales</taxon>
        <taxon>Chitinophagaceae</taxon>
        <taxon>Pseudobacter</taxon>
    </lineage>
</organism>
<comment type="caution">
    <text evidence="8">The sequence shown here is derived from an EMBL/GenBank/DDBJ whole genome shotgun (WGS) entry which is preliminary data.</text>
</comment>